<evidence type="ECO:0000313" key="4">
    <source>
        <dbReference type="EMBL" id="RAH98784.1"/>
    </source>
</evidence>
<sequence>MATLVLQAAGQAVGGLLGPVGAIVGRAAGALAGNMIDQRLFGESSTRSVGRIDDVSVQTASEGNPIPKVYGRMRLAGTVIWATDFQEHTRTSAVGGKGGGPKVREYSYTANFAVGLCEGPIARVGRVWADGEPIDLQGVNWRVYTGDEEQLPDPLIEAVQGVAPAYRGLAYVVFEGLPIGPYGNRLPQLTFEVLRPIGELERDIRAVTIIPGSTEFGYHPDLVKLQVGPGEAVADNRHIGVAVSDFEASLDELQAVCPNLERVALVVAWFGTDLRVDHCELQPRVERRDRETLGAEWTVSSLDRETAPLVSSDGAARPFYGGSPADASVFAAVRALNARGLKVVFYPFILMDVPPGNGLEDPYLEAEQAPFPWRGRISVSPAPTRAGSPDGTAGAELAVAAFVGSAGPGDFGGTGAAVSYSGPPEWSFRRMMLHYAHLCARAGGVDAFLVGSELPGVTTIRGASGYPFVEALTTLIDDVRSVVGAETKISYAADWTEYFGHSFDSTGDGQNDTLIFHLDPVWASPNVDFVGIDNYWPLSDWRDGTHLDEAVADSVYDPDYLASNVAGGEGYDWYYGYGDRDGQVRSPIQDLGYGKPWVYRYKDVAGWWSNPHHDRVAGVEVATPTAWVPQSKPVWFTELGCPAIDRGSNQPNVFYDPKSSESALPYHSSGRRDDGIQRAHLRAFYDVFDAGGDPDPAINPVSSVYGGRMVDASTMHVWTWDARPWPMFPHLLDLWADGTNWERGHWLNGRLGGVPVASLLKALFTDWGLEAPEVRAVSTVLDGFIVTGPSSLRSVVEPLLDAVSAVAADTGTAIRIVGLSRAPSLALNEDDLVEVNARTPLVSETRDDAATLPVEVRLRYFDSGRDFQIASARFRPQAGSARQIETISVPASLNDALATELSELALSVRWSGRTRVQFALPLSHLTIAPGDVVALTYGGVSREFIVEEIEDLGHRLITARTLDRAAQVVTAVRGSFGGPRVPETLSAPVAFGLNLPLVDSSVDAHRPWIGVYSRPFPAEMGVWQFVEGGSHKLIKTIAKPASMGETVSDLPPGPTSRWHRGGSVDVRLFNAAVSSAPEMDVLSGANAVAIETGSGLWEIMQFRDAELTGERTYRLSVLLRGQLGTEDATAAGIEAGARLVLLDGSLATIPLELDEVGLPRSYRVGPLTEGVGGPNVTDFAFVGTGRALVPYSPVHGRVRRRASDDALEISWVRRTRIGGDRWGPGDVPLGESSESYRLEILDGATVVRTTATSEPTYTYPLADQMADFGEPPDTLSFRVGQHSPGFALSTLYEVTVDVQQP</sequence>
<dbReference type="CDD" id="cd19607">
    <property type="entry name" value="GTA_TIM-barrel-like"/>
    <property type="match status" value="1"/>
</dbReference>
<evidence type="ECO:0000259" key="1">
    <source>
        <dbReference type="Pfam" id="PF13547"/>
    </source>
</evidence>
<gene>
    <name evidence="4" type="ORF">DLJ53_24410</name>
</gene>
<dbReference type="SUPFAM" id="SSF51445">
    <property type="entry name" value="(Trans)glycosidases"/>
    <property type="match status" value="1"/>
</dbReference>
<dbReference type="Pfam" id="PF13547">
    <property type="entry name" value="GTA_TIM"/>
    <property type="match status" value="1"/>
</dbReference>
<dbReference type="Gene3D" id="3.20.20.80">
    <property type="entry name" value="Glycosidases"/>
    <property type="match status" value="1"/>
</dbReference>
<dbReference type="InterPro" id="IPR025195">
    <property type="entry name" value="GTA_TIM_dom"/>
</dbReference>
<protein>
    <recommendedName>
        <fullName evidence="6">Tail protein</fullName>
    </recommendedName>
</protein>
<dbReference type="InterPro" id="IPR032876">
    <property type="entry name" value="J_dom"/>
</dbReference>
<dbReference type="InterPro" id="IPR056490">
    <property type="entry name" value="Rcc01698_C"/>
</dbReference>
<organism evidence="4 5">
    <name type="scientific">Acuticoccus sediminis</name>
    <dbReference type="NCBI Taxonomy" id="2184697"/>
    <lineage>
        <taxon>Bacteria</taxon>
        <taxon>Pseudomonadati</taxon>
        <taxon>Pseudomonadota</taxon>
        <taxon>Alphaproteobacteria</taxon>
        <taxon>Hyphomicrobiales</taxon>
        <taxon>Amorphaceae</taxon>
        <taxon>Acuticoccus</taxon>
    </lineage>
</organism>
<evidence type="ECO:0000313" key="5">
    <source>
        <dbReference type="Proteomes" id="UP000249590"/>
    </source>
</evidence>
<dbReference type="RefSeq" id="WP_111350132.1">
    <property type="nucleotide sequence ID" value="NZ_QHHQ01000006.1"/>
</dbReference>
<evidence type="ECO:0008006" key="6">
    <source>
        <dbReference type="Google" id="ProtNLM"/>
    </source>
</evidence>
<feature type="domain" description="GTA TIM-barrel-like" evidence="1">
    <location>
        <begin position="426"/>
        <end position="729"/>
    </location>
</feature>
<reference evidence="4 5" key="1">
    <citation type="submission" date="2018-05" db="EMBL/GenBank/DDBJ databases">
        <title>Acuticoccus sediminis sp. nov., isolated from deep-sea sediment of Indian Ocean.</title>
        <authorList>
            <person name="Liu X."/>
            <person name="Lai Q."/>
            <person name="Du Y."/>
            <person name="Sun F."/>
            <person name="Zhang X."/>
            <person name="Wang S."/>
            <person name="Shao Z."/>
        </authorList>
    </citation>
    <scope>NUCLEOTIDE SEQUENCE [LARGE SCALE GENOMIC DNA]</scope>
    <source>
        <strain evidence="4 5">PTG4-2</strain>
    </source>
</reference>
<evidence type="ECO:0000259" key="3">
    <source>
        <dbReference type="Pfam" id="PF23666"/>
    </source>
</evidence>
<dbReference type="Proteomes" id="UP000249590">
    <property type="component" value="Unassembled WGS sequence"/>
</dbReference>
<comment type="caution">
    <text evidence="4">The sequence shown here is derived from an EMBL/GenBank/DDBJ whole genome shotgun (WGS) entry which is preliminary data.</text>
</comment>
<evidence type="ECO:0000259" key="2">
    <source>
        <dbReference type="Pfam" id="PF13550"/>
    </source>
</evidence>
<proteinExistence type="predicted"/>
<dbReference type="InterPro" id="IPR017853">
    <property type="entry name" value="GH"/>
</dbReference>
<dbReference type="EMBL" id="QHHQ01000006">
    <property type="protein sequence ID" value="RAH98784.1"/>
    <property type="molecule type" value="Genomic_DNA"/>
</dbReference>
<keyword evidence="5" id="KW-1185">Reference proteome</keyword>
<accession>A0A8B2NLU3</accession>
<dbReference type="Pfam" id="PF13550">
    <property type="entry name" value="Phage-tail_3"/>
    <property type="match status" value="1"/>
</dbReference>
<feature type="domain" description="Tip attachment protein J" evidence="2">
    <location>
        <begin position="788"/>
        <end position="951"/>
    </location>
</feature>
<dbReference type="OrthoDB" id="8445115at2"/>
<feature type="domain" description="Rcc01698-like C-terminal" evidence="3">
    <location>
        <begin position="1041"/>
        <end position="1140"/>
    </location>
</feature>
<dbReference type="Pfam" id="PF23666">
    <property type="entry name" value="Rcc01698_C"/>
    <property type="match status" value="1"/>
</dbReference>
<name>A0A8B2NLU3_9HYPH</name>